<dbReference type="SUPFAM" id="SSF47413">
    <property type="entry name" value="lambda repressor-like DNA-binding domains"/>
    <property type="match status" value="2"/>
</dbReference>
<dbReference type="Proteomes" id="UP000010367">
    <property type="component" value="Chromosome"/>
</dbReference>
<accession>K9TNU5</accession>
<feature type="domain" description="HigA2-like helix-turn-helix" evidence="1">
    <location>
        <begin position="14"/>
        <end position="84"/>
    </location>
</feature>
<evidence type="ECO:0000313" key="3">
    <source>
        <dbReference type="Proteomes" id="UP000010367"/>
    </source>
</evidence>
<organism evidence="2 3">
    <name type="scientific">Oscillatoria acuminata PCC 6304</name>
    <dbReference type="NCBI Taxonomy" id="56110"/>
    <lineage>
        <taxon>Bacteria</taxon>
        <taxon>Bacillati</taxon>
        <taxon>Cyanobacteriota</taxon>
        <taxon>Cyanophyceae</taxon>
        <taxon>Oscillatoriophycideae</taxon>
        <taxon>Oscillatoriales</taxon>
        <taxon>Oscillatoriaceae</taxon>
        <taxon>Oscillatoria</taxon>
    </lineage>
</organism>
<dbReference type="STRING" id="56110.Oscil6304_5030"/>
<reference evidence="2 3" key="1">
    <citation type="submission" date="2012-06" db="EMBL/GenBank/DDBJ databases">
        <title>Finished chromosome of genome of Oscillatoria acuminata PCC 6304.</title>
        <authorList>
            <consortium name="US DOE Joint Genome Institute"/>
            <person name="Gugger M."/>
            <person name="Coursin T."/>
            <person name="Rippka R."/>
            <person name="Tandeau De Marsac N."/>
            <person name="Huntemann M."/>
            <person name="Wei C.-L."/>
            <person name="Han J."/>
            <person name="Detter J.C."/>
            <person name="Han C."/>
            <person name="Tapia R."/>
            <person name="Davenport K."/>
            <person name="Daligault H."/>
            <person name="Erkkila T."/>
            <person name="Gu W."/>
            <person name="Munk A.C.C."/>
            <person name="Teshima H."/>
            <person name="Xu Y."/>
            <person name="Chain P."/>
            <person name="Chen A."/>
            <person name="Krypides N."/>
            <person name="Mavromatis K."/>
            <person name="Markowitz V."/>
            <person name="Szeto E."/>
            <person name="Ivanova N."/>
            <person name="Mikhailova N."/>
            <person name="Ovchinnikova G."/>
            <person name="Pagani I."/>
            <person name="Pati A."/>
            <person name="Goodwin L."/>
            <person name="Peters L."/>
            <person name="Pitluck S."/>
            <person name="Woyke T."/>
            <person name="Kerfeld C."/>
        </authorList>
    </citation>
    <scope>NUCLEOTIDE SEQUENCE [LARGE SCALE GENOMIC DNA]</scope>
    <source>
        <strain evidence="2 3">PCC 6304</strain>
    </source>
</reference>
<dbReference type="KEGG" id="oac:Oscil6304_5030"/>
<dbReference type="InterPro" id="IPR039554">
    <property type="entry name" value="HigA2-like_HTH"/>
</dbReference>
<evidence type="ECO:0000259" key="1">
    <source>
        <dbReference type="Pfam" id="PF13744"/>
    </source>
</evidence>
<dbReference type="GO" id="GO:0003677">
    <property type="term" value="F:DNA binding"/>
    <property type="evidence" value="ECO:0007669"/>
    <property type="project" value="InterPro"/>
</dbReference>
<dbReference type="Gene3D" id="1.10.260.40">
    <property type="entry name" value="lambda repressor-like DNA-binding domains"/>
    <property type="match status" value="2"/>
</dbReference>
<dbReference type="Pfam" id="PF13744">
    <property type="entry name" value="HTH_37"/>
    <property type="match status" value="2"/>
</dbReference>
<dbReference type="AlphaFoldDB" id="K9TNU5"/>
<dbReference type="EMBL" id="CP003607">
    <property type="protein sequence ID" value="AFY84532.1"/>
    <property type="molecule type" value="Genomic_DNA"/>
</dbReference>
<dbReference type="RefSeq" id="WP_015151146.1">
    <property type="nucleotide sequence ID" value="NC_019693.1"/>
</dbReference>
<proteinExistence type="predicted"/>
<dbReference type="eggNOG" id="COG5606">
    <property type="taxonomic scope" value="Bacteria"/>
</dbReference>
<dbReference type="InterPro" id="IPR010982">
    <property type="entry name" value="Lambda_DNA-bd_dom_sf"/>
</dbReference>
<evidence type="ECO:0000313" key="2">
    <source>
        <dbReference type="EMBL" id="AFY84532.1"/>
    </source>
</evidence>
<gene>
    <name evidence="2" type="ORF">Oscil6304_5030</name>
</gene>
<dbReference type="CDD" id="cd00093">
    <property type="entry name" value="HTH_XRE"/>
    <property type="match status" value="1"/>
</dbReference>
<name>K9TNU5_9CYAN</name>
<dbReference type="InterPro" id="IPR001387">
    <property type="entry name" value="Cro/C1-type_HTH"/>
</dbReference>
<feature type="domain" description="HigA2-like helix-turn-helix" evidence="1">
    <location>
        <begin position="100"/>
        <end position="161"/>
    </location>
</feature>
<dbReference type="HOGENOM" id="CLU_1359264_0_0_3"/>
<sequence length="201" mass="23041">MKDKIEVQASSGNVFLDLGLKNADELLVKAEFAHKITRIMTQYGLTPTTVSYFLDIEQPQVLDLINGKAWIFSTQQLREFFNTLERLEKTWLDYYGLPDDHKELIKVKLATEITKIITQHRLTQGKAAEILGTKQPQVSELINGKLYKFSTDRLFRFVIRLSEYIVGLNQLDNYSGSESARLAGQVMKSPYSIEVDSLQKF</sequence>
<keyword evidence="3" id="KW-1185">Reference proteome</keyword>
<dbReference type="InParanoid" id="K9TNU5"/>
<protein>
    <submittedName>
        <fullName evidence="2">Putative conserved small protein</fullName>
    </submittedName>
</protein>